<name>A0A554NCE3_9EURY</name>
<evidence type="ECO:0000313" key="2">
    <source>
        <dbReference type="EMBL" id="TSD15053.1"/>
    </source>
</evidence>
<keyword evidence="1" id="KW-0812">Transmembrane</keyword>
<accession>A0A554NCE3</accession>
<keyword evidence="1" id="KW-1133">Transmembrane helix</keyword>
<proteinExistence type="predicted"/>
<reference evidence="2 3" key="1">
    <citation type="submission" date="2018-06" db="EMBL/GenBank/DDBJ databases">
        <title>Natronomonas sp. F16-60 a new haloarchaeon isolated from a solar saltern of Isla Cristina, Huelva, Spain.</title>
        <authorList>
            <person name="Duran-Viseras A."/>
            <person name="Sanchez-Porro C."/>
            <person name="Ventosa A."/>
        </authorList>
    </citation>
    <scope>NUCLEOTIDE SEQUENCE [LARGE SCALE GENOMIC DNA]</scope>
    <source>
        <strain evidence="2 3">F16-60</strain>
    </source>
</reference>
<dbReference type="EMBL" id="QMDX01000002">
    <property type="protein sequence ID" value="TSD15053.1"/>
    <property type="molecule type" value="Genomic_DNA"/>
</dbReference>
<dbReference type="InParanoid" id="A0A554NCE3"/>
<organism evidence="2 3">
    <name type="scientific">Haloglomus irregulare</name>
    <dbReference type="NCBI Taxonomy" id="2234134"/>
    <lineage>
        <taxon>Archaea</taxon>
        <taxon>Methanobacteriati</taxon>
        <taxon>Methanobacteriota</taxon>
        <taxon>Stenosarchaea group</taxon>
        <taxon>Halobacteria</taxon>
        <taxon>Halobacteriales</taxon>
        <taxon>Natronomonadaceae</taxon>
        <taxon>Haloglomus</taxon>
    </lineage>
</organism>
<keyword evidence="1" id="KW-0472">Membrane</keyword>
<dbReference type="Pfam" id="PF26071">
    <property type="entry name" value="DUF8028"/>
    <property type="match status" value="1"/>
</dbReference>
<dbReference type="RefSeq" id="WP_144260893.1">
    <property type="nucleotide sequence ID" value="NZ_QMDX01000002.1"/>
</dbReference>
<comment type="caution">
    <text evidence="2">The sequence shown here is derived from an EMBL/GenBank/DDBJ whole genome shotgun (WGS) entry which is preliminary data.</text>
</comment>
<sequence>MPDPLAPFALPLRTGLERSVAGVVAALRTVAFWLAVALPAAYPVALSVRVEALPALLAGHAVAVALGHRHQPGDSPLSPDRSD</sequence>
<dbReference type="AlphaFoldDB" id="A0A554NCE3"/>
<keyword evidence="3" id="KW-1185">Reference proteome</keyword>
<feature type="transmembrane region" description="Helical" evidence="1">
    <location>
        <begin position="20"/>
        <end position="42"/>
    </location>
</feature>
<evidence type="ECO:0000313" key="3">
    <source>
        <dbReference type="Proteomes" id="UP000319894"/>
    </source>
</evidence>
<dbReference type="InterPro" id="IPR058341">
    <property type="entry name" value="DUF8028"/>
</dbReference>
<evidence type="ECO:0000256" key="1">
    <source>
        <dbReference type="SAM" id="Phobius"/>
    </source>
</evidence>
<gene>
    <name evidence="2" type="ORF">DP107_04140</name>
</gene>
<protein>
    <submittedName>
        <fullName evidence="2">Uncharacterized protein</fullName>
    </submittedName>
</protein>
<dbReference type="Proteomes" id="UP000319894">
    <property type="component" value="Unassembled WGS sequence"/>
</dbReference>